<evidence type="ECO:0000256" key="2">
    <source>
        <dbReference type="ARBA" id="ARBA00022801"/>
    </source>
</evidence>
<comment type="caution">
    <text evidence="4">Lacks conserved residue(s) required for the propagation of feature annotation.</text>
</comment>
<dbReference type="Gene3D" id="2.60.40.10">
    <property type="entry name" value="Immunoglobulins"/>
    <property type="match status" value="1"/>
</dbReference>
<feature type="signal peptide" evidence="5">
    <location>
        <begin position="1"/>
        <end position="18"/>
    </location>
</feature>
<dbReference type="CDD" id="cd00146">
    <property type="entry name" value="PKD"/>
    <property type="match status" value="1"/>
</dbReference>
<dbReference type="InterPro" id="IPR000209">
    <property type="entry name" value="Peptidase_S8/S53_dom"/>
</dbReference>
<dbReference type="InterPro" id="IPR008979">
    <property type="entry name" value="Galactose-bd-like_sf"/>
</dbReference>
<dbReference type="EMBL" id="JBHRZS010000002">
    <property type="protein sequence ID" value="MFC3878875.1"/>
    <property type="molecule type" value="Genomic_DNA"/>
</dbReference>
<dbReference type="NCBIfam" id="TIGR04183">
    <property type="entry name" value="Por_Secre_tail"/>
    <property type="match status" value="1"/>
</dbReference>
<dbReference type="SUPFAM" id="SSF52743">
    <property type="entry name" value="Subtilisin-like"/>
    <property type="match status" value="1"/>
</dbReference>
<name>A0ABV8AML9_9BACT</name>
<keyword evidence="1" id="KW-0645">Protease</keyword>
<dbReference type="Pfam" id="PF00082">
    <property type="entry name" value="Peptidase_S8"/>
    <property type="match status" value="1"/>
</dbReference>
<dbReference type="Pfam" id="PF18962">
    <property type="entry name" value="Por_Secre_tail"/>
    <property type="match status" value="1"/>
</dbReference>
<dbReference type="SUPFAM" id="SSF49299">
    <property type="entry name" value="PKD domain"/>
    <property type="match status" value="1"/>
</dbReference>
<dbReference type="InterPro" id="IPR036852">
    <property type="entry name" value="Peptidase_S8/S53_dom_sf"/>
</dbReference>
<keyword evidence="8" id="KW-1185">Reference proteome</keyword>
<dbReference type="SUPFAM" id="SSF49785">
    <property type="entry name" value="Galactose-binding domain-like"/>
    <property type="match status" value="1"/>
</dbReference>
<evidence type="ECO:0000313" key="7">
    <source>
        <dbReference type="EMBL" id="MFC3878875.1"/>
    </source>
</evidence>
<organism evidence="7 8">
    <name type="scientific">Algoriphagus namhaensis</name>
    <dbReference type="NCBI Taxonomy" id="915353"/>
    <lineage>
        <taxon>Bacteria</taxon>
        <taxon>Pseudomonadati</taxon>
        <taxon>Bacteroidota</taxon>
        <taxon>Cytophagia</taxon>
        <taxon>Cytophagales</taxon>
        <taxon>Cyclobacteriaceae</taxon>
        <taxon>Algoriphagus</taxon>
    </lineage>
</organism>
<keyword evidence="5" id="KW-0732">Signal</keyword>
<gene>
    <name evidence="7" type="ORF">ACFOSV_01740</name>
</gene>
<dbReference type="PANTHER" id="PTHR43399">
    <property type="entry name" value="SUBTILISIN-RELATED"/>
    <property type="match status" value="1"/>
</dbReference>
<dbReference type="PROSITE" id="PS50093">
    <property type="entry name" value="PKD"/>
    <property type="match status" value="1"/>
</dbReference>
<evidence type="ECO:0000259" key="6">
    <source>
        <dbReference type="PROSITE" id="PS50093"/>
    </source>
</evidence>
<dbReference type="InterPro" id="IPR051048">
    <property type="entry name" value="Peptidase_S8/S53_subtilisin"/>
</dbReference>
<dbReference type="Proteomes" id="UP001595805">
    <property type="component" value="Unassembled WGS sequence"/>
</dbReference>
<dbReference type="InterPro" id="IPR023828">
    <property type="entry name" value="Peptidase_S8_Ser-AS"/>
</dbReference>
<protein>
    <submittedName>
        <fullName evidence="7">S8 family serine peptidase</fullName>
    </submittedName>
</protein>
<evidence type="ECO:0000256" key="5">
    <source>
        <dbReference type="SAM" id="SignalP"/>
    </source>
</evidence>
<accession>A0ABV8AML9</accession>
<dbReference type="InterPro" id="IPR013783">
    <property type="entry name" value="Ig-like_fold"/>
</dbReference>
<dbReference type="InterPro" id="IPR022409">
    <property type="entry name" value="PKD/Chitinase_dom"/>
</dbReference>
<dbReference type="Pfam" id="PF18911">
    <property type="entry name" value="PKD_4"/>
    <property type="match status" value="1"/>
</dbReference>
<feature type="domain" description="PKD" evidence="6">
    <location>
        <begin position="921"/>
        <end position="985"/>
    </location>
</feature>
<dbReference type="RefSeq" id="WP_377902747.1">
    <property type="nucleotide sequence ID" value="NZ_JBHRZS010000002.1"/>
</dbReference>
<dbReference type="InterPro" id="IPR000601">
    <property type="entry name" value="PKD_dom"/>
</dbReference>
<dbReference type="PROSITE" id="PS51892">
    <property type="entry name" value="SUBTILASE"/>
    <property type="match status" value="1"/>
</dbReference>
<dbReference type="PANTHER" id="PTHR43399:SF5">
    <property type="entry name" value="PEPTIDASE S8 FAMILY WITH PROTEASE-ASSOCIATED DOMAIN"/>
    <property type="match status" value="1"/>
</dbReference>
<dbReference type="Gene3D" id="3.40.50.200">
    <property type="entry name" value="Peptidase S8/S53 domain"/>
    <property type="match status" value="1"/>
</dbReference>
<proteinExistence type="inferred from homology"/>
<evidence type="ECO:0000256" key="4">
    <source>
        <dbReference type="PROSITE-ProRule" id="PRU01240"/>
    </source>
</evidence>
<sequence>MRLLFTLCCLILSSGAFAQNTLSKEQQLKEARKLTEQKLRVNLSQFTYAPKSIDESKFSFLNADGGMMGEDGIVSRIQFLDETGWPVINFTNSNVDAAITTGAIQLQPGGDLGLDLTGKGLTVGIFDQTRPKVDHVEYGGRLTQVDGSTETLSTHSTHVSGTIMGQGVNAAAKGMANEATAWSFNWDNDANKMTSNAYDPETKPNGMLLSNHSYSIGMGWEGSNWLGNPSISTEEDWRFGFYSTLSAAMDQVMFSKPYYLPVFAAGNDRSDRGDGTRPPDGPSDILAWRAVSKNGLTIGAVEKVLDYQNPQSVVMSSFSSWGPTDDGRIKPDLVAMGVNVFSASINSNGGDSYASQSGTSMAAPNVTGSLFLLQQLYSERNAGRFMLSSTVKALAIHTTKEAGPAPGPDYMNGWGLLDVASGAQIILDEDGSSKIIREDILGNGESFEFEFVSDGITPIKATLVWTDPEGAPAGTGLDPTDIMLVNDLDMRIFDEDGQEFFPWTLNPALAASATGINTADNFRDNVEKIEINSPKAQKYRVVISHKGDLEFGLQQYALVFTAGTIDGADETLYWIGEDGGSWNSPANWSTTANGSSANRIPGSGTRVVFEGASGGSQEVLFTESAEAFSVNFFGNQLVKFNLQNNEIVVTNGFRVSNQITEIQNGALVFEGSGNNELLVELGLATFSDVDLKFESGNWKVISANVLDNVAIDNAVLNLGIGAVSLSSLTMSANAKLSGNVTSIDFSDQIDIQAGAELKEGLSLVFDGSTGTFKNEAAISFEMLEVTSGQLDLSTGGFMDLNISEGQVRMQIPTLSVRDFNLGPNALLNLGNAGNFEATGELSSNATSGNRARIVSPVTGTFTYPNYRKYCFDFLDVNSVNLVGEGIINLGTDAEVTDATGWLQENCEDVLFANFAFQYNCVGAALTFENLSEGAIAEYEWDFDGLGTSTLEEPFFVFDQAGVYTVSLKVSNADGFTMFEQEITVTGNDIVKPNVVANGNVLTSQQPGSSYQWYANGQVIPGATSRSFEVSGDGSYQVAIFDGACNRVSDPVVISAIEEDEPELSRFGVFIGPIPSDDVLNINIANDYTGPIQFQLVDLSGRVLIQEDKSKISQEMEVKMNLPSRSGLYILRINTYSLTLHKKVIKQ</sequence>
<reference evidence="8" key="1">
    <citation type="journal article" date="2019" name="Int. J. Syst. Evol. Microbiol.">
        <title>The Global Catalogue of Microorganisms (GCM) 10K type strain sequencing project: providing services to taxonomists for standard genome sequencing and annotation.</title>
        <authorList>
            <consortium name="The Broad Institute Genomics Platform"/>
            <consortium name="The Broad Institute Genome Sequencing Center for Infectious Disease"/>
            <person name="Wu L."/>
            <person name="Ma J."/>
        </authorList>
    </citation>
    <scope>NUCLEOTIDE SEQUENCE [LARGE SCALE GENOMIC DNA]</scope>
    <source>
        <strain evidence="8">CCUG 60523</strain>
    </source>
</reference>
<dbReference type="InterPro" id="IPR026444">
    <property type="entry name" value="Secre_tail"/>
</dbReference>
<dbReference type="Gene3D" id="2.60.120.380">
    <property type="match status" value="1"/>
</dbReference>
<comment type="caution">
    <text evidence="7">The sequence shown here is derived from an EMBL/GenBank/DDBJ whole genome shotgun (WGS) entry which is preliminary data.</text>
</comment>
<evidence type="ECO:0000256" key="1">
    <source>
        <dbReference type="ARBA" id="ARBA00022670"/>
    </source>
</evidence>
<feature type="chain" id="PRO_5046712948" evidence="5">
    <location>
        <begin position="19"/>
        <end position="1146"/>
    </location>
</feature>
<comment type="similarity">
    <text evidence="4">Belongs to the peptidase S8 family.</text>
</comment>
<dbReference type="InterPro" id="IPR034058">
    <property type="entry name" value="TagA/B/C/D_pept_dom"/>
</dbReference>
<evidence type="ECO:0000313" key="8">
    <source>
        <dbReference type="Proteomes" id="UP001595805"/>
    </source>
</evidence>
<dbReference type="SMART" id="SM00089">
    <property type="entry name" value="PKD"/>
    <property type="match status" value="1"/>
</dbReference>
<evidence type="ECO:0000256" key="3">
    <source>
        <dbReference type="ARBA" id="ARBA00022825"/>
    </source>
</evidence>
<keyword evidence="2" id="KW-0378">Hydrolase</keyword>
<dbReference type="PROSITE" id="PS00138">
    <property type="entry name" value="SUBTILASE_SER"/>
    <property type="match status" value="1"/>
</dbReference>
<keyword evidence="3" id="KW-0720">Serine protease</keyword>
<dbReference type="CDD" id="cd04842">
    <property type="entry name" value="Peptidases_S8_Kp43_protease"/>
    <property type="match status" value="1"/>
</dbReference>
<dbReference type="InterPro" id="IPR035986">
    <property type="entry name" value="PKD_dom_sf"/>
</dbReference>